<reference evidence="2" key="1">
    <citation type="journal article" date="2021" name="bioRxiv">
        <title>Whole Genome Assembly and Annotation of Northern Wild Rice, Zizania palustris L., Supports a Whole Genome Duplication in the Zizania Genus.</title>
        <authorList>
            <person name="Haas M."/>
            <person name="Kono T."/>
            <person name="Macchietto M."/>
            <person name="Millas R."/>
            <person name="McGilp L."/>
            <person name="Shao M."/>
            <person name="Duquette J."/>
            <person name="Hirsch C.N."/>
            <person name="Kimball J."/>
        </authorList>
    </citation>
    <scope>NUCLEOTIDE SEQUENCE</scope>
    <source>
        <tissue evidence="2">Fresh leaf tissue</tissue>
    </source>
</reference>
<comment type="caution">
    <text evidence="2">The sequence shown here is derived from an EMBL/GenBank/DDBJ whole genome shotgun (WGS) entry which is preliminary data.</text>
</comment>
<dbReference type="Proteomes" id="UP000729402">
    <property type="component" value="Unassembled WGS sequence"/>
</dbReference>
<organism evidence="2 3">
    <name type="scientific">Zizania palustris</name>
    <name type="common">Northern wild rice</name>
    <dbReference type="NCBI Taxonomy" id="103762"/>
    <lineage>
        <taxon>Eukaryota</taxon>
        <taxon>Viridiplantae</taxon>
        <taxon>Streptophyta</taxon>
        <taxon>Embryophyta</taxon>
        <taxon>Tracheophyta</taxon>
        <taxon>Spermatophyta</taxon>
        <taxon>Magnoliopsida</taxon>
        <taxon>Liliopsida</taxon>
        <taxon>Poales</taxon>
        <taxon>Poaceae</taxon>
        <taxon>BOP clade</taxon>
        <taxon>Oryzoideae</taxon>
        <taxon>Oryzeae</taxon>
        <taxon>Zizaniinae</taxon>
        <taxon>Zizania</taxon>
    </lineage>
</organism>
<proteinExistence type="predicted"/>
<evidence type="ECO:0000313" key="3">
    <source>
        <dbReference type="Proteomes" id="UP000729402"/>
    </source>
</evidence>
<sequence>MQIAEIRSEECFTSQRMHWLRLAPPHVALARASPATHRRLLARAMPPCAGLSRALRALVRVGSAACRTGVGARRSILSPTPSYHSHRAIYARTNCLAREGRDDWGNTEECKPDGERGCREASA</sequence>
<evidence type="ECO:0000256" key="1">
    <source>
        <dbReference type="SAM" id="MobiDB-lite"/>
    </source>
</evidence>
<evidence type="ECO:0000313" key="2">
    <source>
        <dbReference type="EMBL" id="KAG8095659.1"/>
    </source>
</evidence>
<dbReference type="AlphaFoldDB" id="A0A8J5WVM4"/>
<feature type="region of interest" description="Disordered" evidence="1">
    <location>
        <begin position="101"/>
        <end position="123"/>
    </location>
</feature>
<name>A0A8J5WVM4_ZIZPA</name>
<gene>
    <name evidence="2" type="ORF">GUJ93_ZPchr0013g35299</name>
</gene>
<dbReference type="EMBL" id="JAAALK010000079">
    <property type="protein sequence ID" value="KAG8095659.1"/>
    <property type="molecule type" value="Genomic_DNA"/>
</dbReference>
<protein>
    <submittedName>
        <fullName evidence="2">Uncharacterized protein</fullName>
    </submittedName>
</protein>
<keyword evidence="3" id="KW-1185">Reference proteome</keyword>
<accession>A0A8J5WVM4</accession>
<reference evidence="2" key="2">
    <citation type="submission" date="2021-02" db="EMBL/GenBank/DDBJ databases">
        <authorList>
            <person name="Kimball J.A."/>
            <person name="Haas M.W."/>
            <person name="Macchietto M."/>
            <person name="Kono T."/>
            <person name="Duquette J."/>
            <person name="Shao M."/>
        </authorList>
    </citation>
    <scope>NUCLEOTIDE SEQUENCE</scope>
    <source>
        <tissue evidence="2">Fresh leaf tissue</tissue>
    </source>
</reference>